<dbReference type="InterPro" id="IPR047650">
    <property type="entry name" value="Transpos_IS110"/>
</dbReference>
<dbReference type="PANTHER" id="PTHR33055">
    <property type="entry name" value="TRANSPOSASE FOR INSERTION SEQUENCE ELEMENT IS1111A"/>
    <property type="match status" value="1"/>
</dbReference>
<dbReference type="GO" id="GO:0004803">
    <property type="term" value="F:transposase activity"/>
    <property type="evidence" value="ECO:0007669"/>
    <property type="project" value="InterPro"/>
</dbReference>
<dbReference type="GO" id="GO:0006313">
    <property type="term" value="P:DNA transposition"/>
    <property type="evidence" value="ECO:0007669"/>
    <property type="project" value="InterPro"/>
</dbReference>
<reference evidence="2 3" key="1">
    <citation type="submission" date="2013-03" db="EMBL/GenBank/DDBJ databases">
        <title>Whole genome shotgun sequencing of Clostridium sartagoforme AAU1.</title>
        <authorList>
            <person name="Joshi C.G."/>
            <person name="Duggirala S.M."/>
            <person name="Nathani N.M."/>
            <person name="Bhatt V.D."/>
            <person name="Patel A.K."/>
            <person name="Pandya P.R."/>
            <person name="KaPatel J.A."/>
        </authorList>
    </citation>
    <scope>NUCLEOTIDE SEQUENCE [LARGE SCALE GENOMIC DNA]</scope>
    <source>
        <strain evidence="2 3">AAU1</strain>
    </source>
</reference>
<feature type="domain" description="Transposase IS116/IS110/IS902 C-terminal" evidence="1">
    <location>
        <begin position="76"/>
        <end position="160"/>
    </location>
</feature>
<keyword evidence="3" id="KW-1185">Reference proteome</keyword>
<dbReference type="Pfam" id="PF02371">
    <property type="entry name" value="Transposase_20"/>
    <property type="match status" value="1"/>
</dbReference>
<comment type="caution">
    <text evidence="2">The sequence shown here is derived from an EMBL/GenBank/DDBJ whole genome shotgun (WGS) entry which is preliminary data.</text>
</comment>
<gene>
    <name evidence="2" type="ORF">A500_10150</name>
</gene>
<dbReference type="EMBL" id="ASRV01000126">
    <property type="protein sequence ID" value="EOR25351.1"/>
    <property type="molecule type" value="Genomic_DNA"/>
</dbReference>
<organism evidence="2 3">
    <name type="scientific">Clostridium sartagoforme AAU1</name>
    <dbReference type="NCBI Taxonomy" id="1202534"/>
    <lineage>
        <taxon>Bacteria</taxon>
        <taxon>Bacillati</taxon>
        <taxon>Bacillota</taxon>
        <taxon>Clostridia</taxon>
        <taxon>Eubacteriales</taxon>
        <taxon>Clostridiaceae</taxon>
        <taxon>Clostridium</taxon>
    </lineage>
</organism>
<dbReference type="Proteomes" id="UP000013988">
    <property type="component" value="Unassembled WGS sequence"/>
</dbReference>
<dbReference type="PATRIC" id="fig|1202534.3.peg.2018"/>
<dbReference type="GO" id="GO:0003677">
    <property type="term" value="F:DNA binding"/>
    <property type="evidence" value="ECO:0007669"/>
    <property type="project" value="InterPro"/>
</dbReference>
<dbReference type="InterPro" id="IPR003346">
    <property type="entry name" value="Transposase_20"/>
</dbReference>
<proteinExistence type="predicted"/>
<dbReference type="AlphaFoldDB" id="R9CDT4"/>
<sequence>MITKGTITPADVDNEVKRISPTKKAEIKYSINGKLNAHQQNFIKMQLILLDQLTQHLNTIETSISSFSVKFKNQINLLDTIPGIACTSATAIIAEIGIDMSKFKTAEHFCSWAGLAPGDNKSAGKKSTRITRGNTYIKGLIYEYAWSTVRMRNTYLSNYYWKLKQRRGSKKAIIALARKIMVIIYNILKNNEVFSEEKFQIAKDKQEIFRIKKLISDAKKLGFELVNTKEA</sequence>
<name>R9CDT4_9CLOT</name>
<evidence type="ECO:0000259" key="1">
    <source>
        <dbReference type="Pfam" id="PF02371"/>
    </source>
</evidence>
<evidence type="ECO:0000313" key="2">
    <source>
        <dbReference type="EMBL" id="EOR25351.1"/>
    </source>
</evidence>
<evidence type="ECO:0000313" key="3">
    <source>
        <dbReference type="Proteomes" id="UP000013988"/>
    </source>
</evidence>
<protein>
    <submittedName>
        <fullName evidence="2">Transposase IS111A/IS1328/IS1533</fullName>
    </submittedName>
</protein>
<accession>R9CDT4</accession>
<dbReference type="PANTHER" id="PTHR33055:SF15">
    <property type="entry name" value="TRANSPOSASE-RELATED"/>
    <property type="match status" value="1"/>
</dbReference>